<dbReference type="InterPro" id="IPR001296">
    <property type="entry name" value="Glyco_trans_1"/>
</dbReference>
<gene>
    <name evidence="2" type="ORF">MAMP_01476</name>
</gene>
<dbReference type="EMBL" id="AFIG01000001">
    <property type="protein sequence ID" value="EGL54648.1"/>
    <property type="molecule type" value="Genomic_DNA"/>
</dbReference>
<dbReference type="GO" id="GO:1901135">
    <property type="term" value="P:carbohydrate derivative metabolic process"/>
    <property type="evidence" value="ECO:0007669"/>
    <property type="project" value="UniProtKB-ARBA"/>
</dbReference>
<evidence type="ECO:0000313" key="3">
    <source>
        <dbReference type="Proteomes" id="UP000003544"/>
    </source>
</evidence>
<dbReference type="GO" id="GO:0016757">
    <property type="term" value="F:glycosyltransferase activity"/>
    <property type="evidence" value="ECO:0007669"/>
    <property type="project" value="InterPro"/>
</dbReference>
<keyword evidence="2" id="KW-0808">Transferase</keyword>
<dbReference type="SUPFAM" id="SSF53756">
    <property type="entry name" value="UDP-Glycosyltransferase/glycogen phosphorylase"/>
    <property type="match status" value="1"/>
</dbReference>
<dbReference type="eggNOG" id="COG0438">
    <property type="taxonomic scope" value="Bacteria"/>
</dbReference>
<evidence type="ECO:0000259" key="1">
    <source>
        <dbReference type="Pfam" id="PF00534"/>
    </source>
</evidence>
<dbReference type="Pfam" id="PF00534">
    <property type="entry name" value="Glycos_transf_1"/>
    <property type="match status" value="1"/>
</dbReference>
<reference evidence="2 3" key="1">
    <citation type="journal article" date="2011" name="J. Bacteriol.">
        <title>Draft genome sequence of Methylophaga aminisulfidivorans MP T.</title>
        <authorList>
            <person name="Han G.H."/>
            <person name="Kim W."/>
            <person name="Chun J."/>
            <person name="Kim S.W."/>
        </authorList>
    </citation>
    <scope>NUCLEOTIDE SEQUENCE [LARGE SCALE GENOMIC DNA]</scope>
    <source>
        <strain evidence="3">MP(T)</strain>
    </source>
</reference>
<accession>F5SZC5</accession>
<dbReference type="STRING" id="1026882.MAMP_01476"/>
<organism evidence="2 3">
    <name type="scientific">Methylophaga aminisulfidivorans MP</name>
    <dbReference type="NCBI Taxonomy" id="1026882"/>
    <lineage>
        <taxon>Bacteria</taxon>
        <taxon>Pseudomonadati</taxon>
        <taxon>Pseudomonadota</taxon>
        <taxon>Gammaproteobacteria</taxon>
        <taxon>Thiotrichales</taxon>
        <taxon>Piscirickettsiaceae</taxon>
        <taxon>Methylophaga</taxon>
    </lineage>
</organism>
<sequence length="382" mass="43114">MRCCLQADDTVDVYVMEWQGEVPKPFNVQIIETHGWSNHARLQSYIDQVLPQLHQGAYDLVIGFNKMPELDVYYAADPCYIDRIRSHPLHGLLQFSGRVKFYKACEEAVFGKQSNTVSMMISDVQQTLFEDHYGTPKDRLVSLPPGIDRDRKRPQNTELIRQQVRDEFNISADEWLLLMVGTGFKTKGVDRAIAALANLPDAIKQQTKLMIIGDGDNRYLQRQAQQYGIDKQVKFLGGRSDIPRFLLAADLLIHPARKENTGTVILEAMVAGLPSLVSDVCGYTKHVIRADAGLVIKNADSAQQTALDLVEMLDKHKLQQWSEHALHYAATEDLYSMPQQAAAVIRSQAKQKGKNNDNNGLGYRRCRIYWFAYLCSVIGSGL</sequence>
<dbReference type="CDD" id="cd03801">
    <property type="entry name" value="GT4_PimA-like"/>
    <property type="match status" value="1"/>
</dbReference>
<dbReference type="Gene3D" id="3.40.50.2000">
    <property type="entry name" value="Glycogen Phosphorylase B"/>
    <property type="match status" value="2"/>
</dbReference>
<name>F5SZC5_9GAMM</name>
<protein>
    <submittedName>
        <fullName evidence="2">Glycosyltransferase</fullName>
    </submittedName>
</protein>
<evidence type="ECO:0000313" key="2">
    <source>
        <dbReference type="EMBL" id="EGL54648.1"/>
    </source>
</evidence>
<feature type="domain" description="Glycosyl transferase family 1" evidence="1">
    <location>
        <begin position="162"/>
        <end position="320"/>
    </location>
</feature>
<keyword evidence="3" id="KW-1185">Reference proteome</keyword>
<dbReference type="AlphaFoldDB" id="F5SZC5"/>
<proteinExistence type="predicted"/>
<dbReference type="PANTHER" id="PTHR12526:SF641">
    <property type="entry name" value="LIPOPOLYSACCHARIDE CORE BIOSYNTHESIS PROTEIN RFAG"/>
    <property type="match status" value="1"/>
</dbReference>
<dbReference type="PANTHER" id="PTHR12526">
    <property type="entry name" value="GLYCOSYLTRANSFERASE"/>
    <property type="match status" value="1"/>
</dbReference>
<dbReference type="Proteomes" id="UP000003544">
    <property type="component" value="Unassembled WGS sequence"/>
</dbReference>
<comment type="caution">
    <text evidence="2">The sequence shown here is derived from an EMBL/GenBank/DDBJ whole genome shotgun (WGS) entry which is preliminary data.</text>
</comment>